<dbReference type="PANTHER" id="PTHR43065:SF10">
    <property type="entry name" value="PEROXIDE STRESS-ACTIVATED HISTIDINE KINASE MAK3"/>
    <property type="match status" value="1"/>
</dbReference>
<dbReference type="AlphaFoldDB" id="C8W3D1"/>
<dbReference type="Pfam" id="PF02518">
    <property type="entry name" value="HATPase_c"/>
    <property type="match status" value="1"/>
</dbReference>
<keyword evidence="8" id="KW-0902">Two-component regulatory system</keyword>
<dbReference type="RefSeq" id="WP_015756613.1">
    <property type="nucleotide sequence ID" value="NC_013216.1"/>
</dbReference>
<evidence type="ECO:0000256" key="9">
    <source>
        <dbReference type="SAM" id="Phobius"/>
    </source>
</evidence>
<keyword evidence="4" id="KW-0808">Transferase</keyword>
<dbReference type="EC" id="2.7.13.3" evidence="2"/>
<evidence type="ECO:0000256" key="5">
    <source>
        <dbReference type="ARBA" id="ARBA00022741"/>
    </source>
</evidence>
<evidence type="ECO:0000256" key="8">
    <source>
        <dbReference type="ARBA" id="ARBA00023012"/>
    </source>
</evidence>
<dbReference type="InterPro" id="IPR005467">
    <property type="entry name" value="His_kinase_dom"/>
</dbReference>
<dbReference type="InterPro" id="IPR000700">
    <property type="entry name" value="PAS-assoc_C"/>
</dbReference>
<evidence type="ECO:0000256" key="1">
    <source>
        <dbReference type="ARBA" id="ARBA00000085"/>
    </source>
</evidence>
<keyword evidence="3" id="KW-0597">Phosphoprotein</keyword>
<evidence type="ECO:0000259" key="10">
    <source>
        <dbReference type="PROSITE" id="PS50109"/>
    </source>
</evidence>
<feature type="domain" description="Histidine kinase" evidence="10">
    <location>
        <begin position="404"/>
        <end position="609"/>
    </location>
</feature>
<dbReference type="SMART" id="SM00388">
    <property type="entry name" value="HisKA"/>
    <property type="match status" value="1"/>
</dbReference>
<dbReference type="HOGENOM" id="CLU_000445_89_29_9"/>
<keyword evidence="5" id="KW-0547">Nucleotide-binding</keyword>
<dbReference type="SUPFAM" id="SSF47384">
    <property type="entry name" value="Homodimeric domain of signal transducing histidine kinase"/>
    <property type="match status" value="1"/>
</dbReference>
<dbReference type="NCBIfam" id="NF008468">
    <property type="entry name" value="PRK11360.1"/>
    <property type="match status" value="1"/>
</dbReference>
<dbReference type="KEGG" id="dae:Dtox_1012"/>
<dbReference type="Pfam" id="PF00512">
    <property type="entry name" value="HisKA"/>
    <property type="match status" value="1"/>
</dbReference>
<feature type="domain" description="PAC" evidence="11">
    <location>
        <begin position="337"/>
        <end position="391"/>
    </location>
</feature>
<dbReference type="InterPro" id="IPR003661">
    <property type="entry name" value="HisK_dim/P_dom"/>
</dbReference>
<dbReference type="Proteomes" id="UP000002217">
    <property type="component" value="Chromosome"/>
</dbReference>
<reference evidence="12 13" key="1">
    <citation type="journal article" date="2009" name="Stand. Genomic Sci.">
        <title>Complete genome sequence of Desulfotomaculum acetoxidans type strain (5575).</title>
        <authorList>
            <person name="Spring S."/>
            <person name="Lapidus A."/>
            <person name="Schroder M."/>
            <person name="Gleim D."/>
            <person name="Sims D."/>
            <person name="Meincke L."/>
            <person name="Glavina Del Rio T."/>
            <person name="Tice H."/>
            <person name="Copeland A."/>
            <person name="Cheng J.F."/>
            <person name="Lucas S."/>
            <person name="Chen F."/>
            <person name="Nolan M."/>
            <person name="Bruce D."/>
            <person name="Goodwin L."/>
            <person name="Pitluck S."/>
            <person name="Ivanova N."/>
            <person name="Mavromatis K."/>
            <person name="Mikhailova N."/>
            <person name="Pati A."/>
            <person name="Chen A."/>
            <person name="Palaniappan K."/>
            <person name="Land M."/>
            <person name="Hauser L."/>
            <person name="Chang Y.J."/>
            <person name="Jeffries C.D."/>
            <person name="Chain P."/>
            <person name="Saunders E."/>
            <person name="Brettin T."/>
            <person name="Detter J.C."/>
            <person name="Goker M."/>
            <person name="Bristow J."/>
            <person name="Eisen J.A."/>
            <person name="Markowitz V."/>
            <person name="Hugenholtz P."/>
            <person name="Kyrpides N.C."/>
            <person name="Klenk H.P."/>
            <person name="Han C."/>
        </authorList>
    </citation>
    <scope>NUCLEOTIDE SEQUENCE [LARGE SCALE GENOMIC DNA]</scope>
    <source>
        <strain evidence="13">ATCC 49208 / DSM 771 / VKM B-1644</strain>
    </source>
</reference>
<evidence type="ECO:0000313" key="12">
    <source>
        <dbReference type="EMBL" id="ACV61898.1"/>
    </source>
</evidence>
<dbReference type="PRINTS" id="PR00344">
    <property type="entry name" value="BCTRLSENSOR"/>
</dbReference>
<feature type="transmembrane region" description="Helical" evidence="9">
    <location>
        <begin position="199"/>
        <end position="219"/>
    </location>
</feature>
<keyword evidence="13" id="KW-1185">Reference proteome</keyword>
<keyword evidence="6 12" id="KW-0418">Kinase</keyword>
<dbReference type="CDD" id="cd00082">
    <property type="entry name" value="HisKA"/>
    <property type="match status" value="1"/>
</dbReference>
<comment type="catalytic activity">
    <reaction evidence="1">
        <text>ATP + protein L-histidine = ADP + protein N-phospho-L-histidine.</text>
        <dbReference type="EC" id="2.7.13.3"/>
    </reaction>
</comment>
<dbReference type="PROSITE" id="PS50113">
    <property type="entry name" value="PAC"/>
    <property type="match status" value="1"/>
</dbReference>
<dbReference type="InterPro" id="IPR003594">
    <property type="entry name" value="HATPase_dom"/>
</dbReference>
<proteinExistence type="predicted"/>
<dbReference type="Gene3D" id="3.30.565.10">
    <property type="entry name" value="Histidine kinase-like ATPase, C-terminal domain"/>
    <property type="match status" value="1"/>
</dbReference>
<gene>
    <name evidence="12" type="ordered locus">Dtox_1012</name>
</gene>
<keyword evidence="9" id="KW-0812">Transmembrane</keyword>
<keyword evidence="9" id="KW-1133">Transmembrane helix</keyword>
<dbReference type="PANTHER" id="PTHR43065">
    <property type="entry name" value="SENSOR HISTIDINE KINASE"/>
    <property type="match status" value="1"/>
</dbReference>
<dbReference type="STRING" id="485916.Dtox_1012"/>
<feature type="transmembrane region" description="Helical" evidence="9">
    <location>
        <begin position="18"/>
        <end position="37"/>
    </location>
</feature>
<dbReference type="Gene3D" id="1.10.287.130">
    <property type="match status" value="1"/>
</dbReference>
<sequence length="611" mass="69418">MRKLILKKLNNVSFGNRILFFVLLLLVIPVLLIGYMLHISKNSEMALLENQKKTLNMAAYRIEQEIPGSLSSYLESQGAAKLSREEQRIILGKMVNGVIGSVHRDYPNVHMGIYCKELDVFYDGTERLNENYSLRRKKAFDETLEKQQDVFQNVGSEEGGIVEIYKPFVRDNRVEGVIRIADYLSEVGYYTKRREVETIVYAVILTLIVTGIGGSMLLFRQFVDQVHHIRDGVNLLENNLSKTLTAAPGELGEIVNAVNRFAKKISDLNLYNQTMLLSINDAILVVDAAGKLIIASNMAKEIFNLPPDFFYKHYAEVLPVDPPFADYMRRTLEDNWYSKDLLVVWHTEAKELLQLLLSASPLLDAQDNIIGAVLTVHDITERVKLRERVHRQERLAALGKLVAGVAHEIRNPLTSISCYIQHWQDQNIPSPKALSTMFREVTRLDTIVDQLLYFAKPAEAKFIKKDINFLIEDVLGFFQEVYKDKCNFVRNYQSNLPLVWIDPEQIERVLANMFFNAMQAIQEEITVTVSTEYCAAKDKVYVSVSDTGCGIPPENLAQLFDPFFSTRPKGTGLGLAIAHEIIQAHGGHIEVESEVGRGAKFSFYLKTKEED</sequence>
<protein>
    <recommendedName>
        <fullName evidence="2">histidine kinase</fullName>
        <ecNumber evidence="2">2.7.13.3</ecNumber>
    </recommendedName>
</protein>
<dbReference type="GO" id="GO:0005524">
    <property type="term" value="F:ATP binding"/>
    <property type="evidence" value="ECO:0007669"/>
    <property type="project" value="UniProtKB-KW"/>
</dbReference>
<dbReference type="PROSITE" id="PS50109">
    <property type="entry name" value="HIS_KIN"/>
    <property type="match status" value="1"/>
</dbReference>
<dbReference type="eggNOG" id="COG3852">
    <property type="taxonomic scope" value="Bacteria"/>
</dbReference>
<evidence type="ECO:0000256" key="2">
    <source>
        <dbReference type="ARBA" id="ARBA00012438"/>
    </source>
</evidence>
<dbReference type="Pfam" id="PF08448">
    <property type="entry name" value="PAS_4"/>
    <property type="match status" value="1"/>
</dbReference>
<evidence type="ECO:0000313" key="13">
    <source>
        <dbReference type="Proteomes" id="UP000002217"/>
    </source>
</evidence>
<dbReference type="SUPFAM" id="SSF55874">
    <property type="entry name" value="ATPase domain of HSP90 chaperone/DNA topoisomerase II/histidine kinase"/>
    <property type="match status" value="1"/>
</dbReference>
<dbReference type="OrthoDB" id="9764522at2"/>
<dbReference type="InterPro" id="IPR036890">
    <property type="entry name" value="HATPase_C_sf"/>
</dbReference>
<dbReference type="Gene3D" id="3.30.450.20">
    <property type="entry name" value="PAS domain"/>
    <property type="match status" value="1"/>
</dbReference>
<evidence type="ECO:0000256" key="7">
    <source>
        <dbReference type="ARBA" id="ARBA00022840"/>
    </source>
</evidence>
<dbReference type="InterPro" id="IPR013656">
    <property type="entry name" value="PAS_4"/>
</dbReference>
<evidence type="ECO:0000256" key="6">
    <source>
        <dbReference type="ARBA" id="ARBA00022777"/>
    </source>
</evidence>
<name>C8W3D1_DESAS</name>
<evidence type="ECO:0000256" key="3">
    <source>
        <dbReference type="ARBA" id="ARBA00022553"/>
    </source>
</evidence>
<dbReference type="EMBL" id="CP001720">
    <property type="protein sequence ID" value="ACV61898.1"/>
    <property type="molecule type" value="Genomic_DNA"/>
</dbReference>
<dbReference type="InterPro" id="IPR004358">
    <property type="entry name" value="Sig_transdc_His_kin-like_C"/>
</dbReference>
<evidence type="ECO:0000256" key="4">
    <source>
        <dbReference type="ARBA" id="ARBA00022679"/>
    </source>
</evidence>
<dbReference type="SMART" id="SM00387">
    <property type="entry name" value="HATPase_c"/>
    <property type="match status" value="1"/>
</dbReference>
<organism evidence="12 13">
    <name type="scientific">Desulfofarcimen acetoxidans (strain ATCC 49208 / DSM 771 / KCTC 5769 / VKM B-1644 / 5575)</name>
    <name type="common">Desulfotomaculum acetoxidans</name>
    <dbReference type="NCBI Taxonomy" id="485916"/>
    <lineage>
        <taxon>Bacteria</taxon>
        <taxon>Bacillati</taxon>
        <taxon>Bacillota</taxon>
        <taxon>Clostridia</taxon>
        <taxon>Eubacteriales</taxon>
        <taxon>Peptococcaceae</taxon>
        <taxon>Desulfofarcimen</taxon>
    </lineage>
</organism>
<keyword evidence="7" id="KW-0067">ATP-binding</keyword>
<dbReference type="SUPFAM" id="SSF55785">
    <property type="entry name" value="PYP-like sensor domain (PAS domain)"/>
    <property type="match status" value="1"/>
</dbReference>
<dbReference type="GO" id="GO:0000155">
    <property type="term" value="F:phosphorelay sensor kinase activity"/>
    <property type="evidence" value="ECO:0007669"/>
    <property type="project" value="InterPro"/>
</dbReference>
<keyword evidence="9" id="KW-0472">Membrane</keyword>
<evidence type="ECO:0000259" key="11">
    <source>
        <dbReference type="PROSITE" id="PS50113"/>
    </source>
</evidence>
<dbReference type="InterPro" id="IPR035965">
    <property type="entry name" value="PAS-like_dom_sf"/>
</dbReference>
<accession>C8W3D1</accession>
<dbReference type="InterPro" id="IPR036097">
    <property type="entry name" value="HisK_dim/P_sf"/>
</dbReference>